<dbReference type="SUPFAM" id="SSF53383">
    <property type="entry name" value="PLP-dependent transferases"/>
    <property type="match status" value="1"/>
</dbReference>
<dbReference type="Gene3D" id="3.40.640.10">
    <property type="entry name" value="Type I PLP-dependent aspartate aminotransferase-like (Major domain)"/>
    <property type="match status" value="1"/>
</dbReference>
<dbReference type="PANTHER" id="PTHR13693">
    <property type="entry name" value="CLASS II AMINOTRANSFERASE/8-AMINO-7-OXONONANOATE SYNTHASE"/>
    <property type="match status" value="1"/>
</dbReference>
<evidence type="ECO:0000259" key="4">
    <source>
        <dbReference type="Pfam" id="PF00155"/>
    </source>
</evidence>
<dbReference type="EMBL" id="AZHX01001085">
    <property type="protein sequence ID" value="ETX04926.1"/>
    <property type="molecule type" value="Genomic_DNA"/>
</dbReference>
<dbReference type="GO" id="GO:0005829">
    <property type="term" value="C:cytosol"/>
    <property type="evidence" value="ECO:0007669"/>
    <property type="project" value="TreeGrafter"/>
</dbReference>
<gene>
    <name evidence="5" type="ORF">ETSY2_26010</name>
</gene>
<keyword evidence="6" id="KW-1185">Reference proteome</keyword>
<keyword evidence="3" id="KW-0808">Transferase</keyword>
<dbReference type="AlphaFoldDB" id="W4M4R9"/>
<dbReference type="Proteomes" id="UP000019140">
    <property type="component" value="Unassembled WGS sequence"/>
</dbReference>
<comment type="similarity">
    <text evidence="2">Belongs to the class-II pyridoxal-phosphate-dependent aminotransferase family.</text>
</comment>
<accession>W4M4R9</accession>
<name>W4M4R9_9BACT</name>
<proteinExistence type="inferred from homology"/>
<evidence type="ECO:0000256" key="2">
    <source>
        <dbReference type="ARBA" id="ARBA00008392"/>
    </source>
</evidence>
<dbReference type="Pfam" id="PF00155">
    <property type="entry name" value="Aminotran_1_2"/>
    <property type="match status" value="1"/>
</dbReference>
<dbReference type="InterPro" id="IPR015421">
    <property type="entry name" value="PyrdxlP-dep_Trfase_major"/>
</dbReference>
<dbReference type="GO" id="GO:0008890">
    <property type="term" value="F:glycine C-acetyltransferase activity"/>
    <property type="evidence" value="ECO:0007669"/>
    <property type="project" value="TreeGrafter"/>
</dbReference>
<dbReference type="GO" id="GO:0030170">
    <property type="term" value="F:pyridoxal phosphate binding"/>
    <property type="evidence" value="ECO:0007669"/>
    <property type="project" value="InterPro"/>
</dbReference>
<dbReference type="HOGENOM" id="CLU_015846_3_3_7"/>
<dbReference type="InterPro" id="IPR004839">
    <property type="entry name" value="Aminotransferase_I/II_large"/>
</dbReference>
<evidence type="ECO:0000256" key="3">
    <source>
        <dbReference type="ARBA" id="ARBA00022679"/>
    </source>
</evidence>
<reference evidence="5 6" key="1">
    <citation type="journal article" date="2014" name="Nature">
        <title>An environmental bacterial taxon with a large and distinct metabolic repertoire.</title>
        <authorList>
            <person name="Wilson M.C."/>
            <person name="Mori T."/>
            <person name="Ruckert C."/>
            <person name="Uria A.R."/>
            <person name="Helf M.J."/>
            <person name="Takada K."/>
            <person name="Gernert C."/>
            <person name="Steffens U.A."/>
            <person name="Heycke N."/>
            <person name="Schmitt S."/>
            <person name="Rinke C."/>
            <person name="Helfrich E.J."/>
            <person name="Brachmann A.O."/>
            <person name="Gurgui C."/>
            <person name="Wakimoto T."/>
            <person name="Kracht M."/>
            <person name="Crusemann M."/>
            <person name="Hentschel U."/>
            <person name="Abe I."/>
            <person name="Matsunaga S."/>
            <person name="Kalinowski J."/>
            <person name="Takeyama H."/>
            <person name="Piel J."/>
        </authorList>
    </citation>
    <scope>NUCLEOTIDE SEQUENCE [LARGE SCALE GENOMIC DNA]</scope>
    <source>
        <strain evidence="6">TSY2</strain>
    </source>
</reference>
<comment type="caution">
    <text evidence="5">The sequence shown here is derived from an EMBL/GenBank/DDBJ whole genome shotgun (WGS) entry which is preliminary data.</text>
</comment>
<protein>
    <recommendedName>
        <fullName evidence="4">Aminotransferase class I/classII large domain-containing protein</fullName>
    </recommendedName>
</protein>
<organism evidence="5 6">
    <name type="scientific">Candidatus Entotheonella gemina</name>
    <dbReference type="NCBI Taxonomy" id="1429439"/>
    <lineage>
        <taxon>Bacteria</taxon>
        <taxon>Pseudomonadati</taxon>
        <taxon>Nitrospinota/Tectimicrobiota group</taxon>
        <taxon>Candidatus Tectimicrobiota</taxon>
        <taxon>Candidatus Entotheonellia</taxon>
        <taxon>Candidatus Entotheonellales</taxon>
        <taxon>Candidatus Entotheonellaceae</taxon>
        <taxon>Candidatus Entotheonella</taxon>
    </lineage>
</organism>
<dbReference type="InterPro" id="IPR050087">
    <property type="entry name" value="AON_synthase_class-II"/>
</dbReference>
<evidence type="ECO:0000313" key="6">
    <source>
        <dbReference type="Proteomes" id="UP000019140"/>
    </source>
</evidence>
<evidence type="ECO:0000256" key="1">
    <source>
        <dbReference type="ARBA" id="ARBA00001933"/>
    </source>
</evidence>
<feature type="domain" description="Aminotransferase class I/classII large" evidence="4">
    <location>
        <begin position="43"/>
        <end position="173"/>
    </location>
</feature>
<dbReference type="PANTHER" id="PTHR13693:SF102">
    <property type="entry name" value="2-AMINO-3-KETOBUTYRATE COENZYME A LIGASE, MITOCHONDRIAL"/>
    <property type="match status" value="1"/>
</dbReference>
<feature type="non-terminal residue" evidence="5">
    <location>
        <position position="176"/>
    </location>
</feature>
<sequence length="176" mass="19098">MLGEFQAHLQGELERIRAAGLYKGERIITSSQQSHITVADGPSVINLCANNYLGLANAPELIAAAKAAMDSHGFGMASVRFICGTQDLHKTLERKLSGFLGTEDTILYSSCFDANGGLFEPLLGEEDAIFSDALNHASIIDGVRLCKARVFRYLNNDMADLEDKLKASDEAGVRFK</sequence>
<dbReference type="InterPro" id="IPR015424">
    <property type="entry name" value="PyrdxlP-dep_Trfase"/>
</dbReference>
<evidence type="ECO:0000313" key="5">
    <source>
        <dbReference type="EMBL" id="ETX04926.1"/>
    </source>
</evidence>
<comment type="cofactor">
    <cofactor evidence="1">
        <name>pyridoxal 5'-phosphate</name>
        <dbReference type="ChEBI" id="CHEBI:597326"/>
    </cofactor>
</comment>